<dbReference type="WBParaSite" id="Hba_08724">
    <property type="protein sequence ID" value="Hba_08724"/>
    <property type="gene ID" value="Hba_08724"/>
</dbReference>
<dbReference type="AlphaFoldDB" id="A0A1I7WUB9"/>
<evidence type="ECO:0000313" key="1">
    <source>
        <dbReference type="Proteomes" id="UP000095283"/>
    </source>
</evidence>
<organism evidence="1 2">
    <name type="scientific">Heterorhabditis bacteriophora</name>
    <name type="common">Entomopathogenic nematode worm</name>
    <dbReference type="NCBI Taxonomy" id="37862"/>
    <lineage>
        <taxon>Eukaryota</taxon>
        <taxon>Metazoa</taxon>
        <taxon>Ecdysozoa</taxon>
        <taxon>Nematoda</taxon>
        <taxon>Chromadorea</taxon>
        <taxon>Rhabditida</taxon>
        <taxon>Rhabditina</taxon>
        <taxon>Rhabditomorpha</taxon>
        <taxon>Strongyloidea</taxon>
        <taxon>Heterorhabditidae</taxon>
        <taxon>Heterorhabditis</taxon>
    </lineage>
</organism>
<protein>
    <submittedName>
        <fullName evidence="2">Uncharacterized protein</fullName>
    </submittedName>
</protein>
<dbReference type="Proteomes" id="UP000095283">
    <property type="component" value="Unplaced"/>
</dbReference>
<accession>A0A1I7WUB9</accession>
<sequence>MIILKFFNILIIREKCRLSELLFRFLPCCGSRQGKLSRYGLSSDRYTTRTLLNIPKGSDYMTDTFIMNERSMSADDAFL</sequence>
<proteinExistence type="predicted"/>
<name>A0A1I7WUB9_HETBA</name>
<keyword evidence="1" id="KW-1185">Reference proteome</keyword>
<evidence type="ECO:0000313" key="2">
    <source>
        <dbReference type="WBParaSite" id="Hba_08724"/>
    </source>
</evidence>
<reference evidence="2" key="1">
    <citation type="submission" date="2016-11" db="UniProtKB">
        <authorList>
            <consortium name="WormBaseParasite"/>
        </authorList>
    </citation>
    <scope>IDENTIFICATION</scope>
</reference>